<evidence type="ECO:0000256" key="2">
    <source>
        <dbReference type="ARBA" id="ARBA00022759"/>
    </source>
</evidence>
<keyword evidence="2" id="KW-0255">Endonuclease</keyword>
<keyword evidence="1" id="KW-0540">Nuclease</keyword>
<dbReference type="InterPro" id="IPR016071">
    <property type="entry name" value="Staphylococal_nuclease_OB-fold"/>
</dbReference>
<name>A0A7C4AK08_9BACT</name>
<dbReference type="PROSITE" id="PS50830">
    <property type="entry name" value="TNASE_3"/>
    <property type="match status" value="1"/>
</dbReference>
<evidence type="ECO:0000256" key="1">
    <source>
        <dbReference type="ARBA" id="ARBA00022722"/>
    </source>
</evidence>
<protein>
    <submittedName>
        <fullName evidence="5">Thermonuclease family protein</fullName>
    </submittedName>
</protein>
<dbReference type="PANTHER" id="PTHR12302:SF3">
    <property type="entry name" value="SERINE_THREONINE-PROTEIN KINASE 31"/>
    <property type="match status" value="1"/>
</dbReference>
<dbReference type="EMBL" id="DTHO01000062">
    <property type="protein sequence ID" value="HGG99934.1"/>
    <property type="molecule type" value="Genomic_DNA"/>
</dbReference>
<dbReference type="GO" id="GO:0004519">
    <property type="term" value="F:endonuclease activity"/>
    <property type="evidence" value="ECO:0007669"/>
    <property type="project" value="UniProtKB-KW"/>
</dbReference>
<dbReference type="Pfam" id="PF00565">
    <property type="entry name" value="SNase"/>
    <property type="match status" value="1"/>
</dbReference>
<evidence type="ECO:0000259" key="4">
    <source>
        <dbReference type="PROSITE" id="PS50830"/>
    </source>
</evidence>
<dbReference type="AlphaFoldDB" id="A0A7C4AK08"/>
<evidence type="ECO:0000256" key="3">
    <source>
        <dbReference type="ARBA" id="ARBA00022801"/>
    </source>
</evidence>
<proteinExistence type="predicted"/>
<evidence type="ECO:0000313" key="5">
    <source>
        <dbReference type="EMBL" id="HGG99934.1"/>
    </source>
</evidence>
<gene>
    <name evidence="5" type="ORF">ENV75_05765</name>
</gene>
<dbReference type="InterPro" id="IPR035437">
    <property type="entry name" value="SNase_OB-fold_sf"/>
</dbReference>
<reference evidence="5" key="1">
    <citation type="journal article" date="2020" name="mSystems">
        <title>Genome- and Community-Level Interaction Insights into Carbon Utilization and Element Cycling Functions of Hydrothermarchaeota in Hydrothermal Sediment.</title>
        <authorList>
            <person name="Zhou Z."/>
            <person name="Liu Y."/>
            <person name="Xu W."/>
            <person name="Pan J."/>
            <person name="Luo Z.H."/>
            <person name="Li M."/>
        </authorList>
    </citation>
    <scope>NUCLEOTIDE SEQUENCE [LARGE SCALE GENOMIC DNA]</scope>
    <source>
        <strain evidence="5">SpSt-788</strain>
    </source>
</reference>
<dbReference type="PANTHER" id="PTHR12302">
    <property type="entry name" value="EBNA2 BINDING PROTEIN P100"/>
    <property type="match status" value="1"/>
</dbReference>
<accession>A0A7C4AK08</accession>
<dbReference type="GO" id="GO:0016787">
    <property type="term" value="F:hydrolase activity"/>
    <property type="evidence" value="ECO:0007669"/>
    <property type="project" value="UniProtKB-KW"/>
</dbReference>
<dbReference type="SUPFAM" id="SSF50199">
    <property type="entry name" value="Staphylococcal nuclease"/>
    <property type="match status" value="1"/>
</dbReference>
<organism evidence="5">
    <name type="scientific">Thermodesulfovibrio aggregans</name>
    <dbReference type="NCBI Taxonomy" id="86166"/>
    <lineage>
        <taxon>Bacteria</taxon>
        <taxon>Pseudomonadati</taxon>
        <taxon>Nitrospirota</taxon>
        <taxon>Thermodesulfovibrionia</taxon>
        <taxon>Thermodesulfovibrionales</taxon>
        <taxon>Thermodesulfovibrionaceae</taxon>
        <taxon>Thermodesulfovibrio</taxon>
    </lineage>
</organism>
<dbReference type="Gene3D" id="2.40.50.90">
    <property type="match status" value="1"/>
</dbReference>
<dbReference type="SMART" id="SM00318">
    <property type="entry name" value="SNc"/>
    <property type="match status" value="1"/>
</dbReference>
<keyword evidence="3" id="KW-0378">Hydrolase</keyword>
<sequence>MQYYYTKLTKNILTAFFLIFLVLPACAKKEKDYYRIIEIHDGDTVSIITDSFFGIVTKVERVRLTGIDAPELGQEPWGIKAKNHLRKLIKDTSWYVKIELDVQQRDRYGRLLAYLWDKKGRMLNYMMVRDGYAIVYTVPPNVKYVELLTEAQKLARQEKKGIWGKNALIETPSEWRKQHPQNRVRQIKP</sequence>
<feature type="domain" description="TNase-like" evidence="4">
    <location>
        <begin position="30"/>
        <end position="165"/>
    </location>
</feature>
<comment type="caution">
    <text evidence="5">The sequence shown here is derived from an EMBL/GenBank/DDBJ whole genome shotgun (WGS) entry which is preliminary data.</text>
</comment>